<gene>
    <name evidence="1" type="ORF">BTM25_51060</name>
</gene>
<name>A0A2P4UCY2_9ACTN</name>
<dbReference type="AlphaFoldDB" id="A0A2P4UCY2"/>
<keyword evidence="2" id="KW-1185">Reference proteome</keyword>
<comment type="caution">
    <text evidence="1">The sequence shown here is derived from an EMBL/GenBank/DDBJ whole genome shotgun (WGS) entry which is preliminary data.</text>
</comment>
<evidence type="ECO:0008006" key="3">
    <source>
        <dbReference type="Google" id="ProtNLM"/>
    </source>
</evidence>
<evidence type="ECO:0000313" key="1">
    <source>
        <dbReference type="EMBL" id="POM22900.1"/>
    </source>
</evidence>
<protein>
    <recommendedName>
        <fullName evidence="3">Lipoprotein</fullName>
    </recommendedName>
</protein>
<dbReference type="RefSeq" id="WP_146059150.1">
    <property type="nucleotide sequence ID" value="NZ_MTBP01000004.1"/>
</dbReference>
<evidence type="ECO:0000313" key="2">
    <source>
        <dbReference type="Proteomes" id="UP000242367"/>
    </source>
</evidence>
<reference evidence="1 2" key="1">
    <citation type="journal article" date="2017" name="Chemistry">
        <title>Isolation, Biosynthesis and Chemical Modifications of Rubterolones A-F: Rare Tropolone Alkaloids from Actinomadura sp. 5-2.</title>
        <authorList>
            <person name="Guo H."/>
            <person name="Benndorf R."/>
            <person name="Leichnitz D."/>
            <person name="Klassen J.L."/>
            <person name="Vollmers J."/>
            <person name="Gorls H."/>
            <person name="Steinacker M."/>
            <person name="Weigel C."/>
            <person name="Dahse H.M."/>
            <person name="Kaster A.K."/>
            <person name="de Beer Z.W."/>
            <person name="Poulsen M."/>
            <person name="Beemelmanns C."/>
        </authorList>
    </citation>
    <scope>NUCLEOTIDE SEQUENCE [LARGE SCALE GENOMIC DNA]</scope>
    <source>
        <strain evidence="1 2">5-2</strain>
    </source>
</reference>
<dbReference type="Proteomes" id="UP000242367">
    <property type="component" value="Unassembled WGS sequence"/>
</dbReference>
<sequence length="113" mass="11248">MAVKLILCGGVVAGVLTLGGCGGGTGDAAGQGALDAPAKRACDDFAHGYSEDQTPGSRVKLARKVAALAAKSETDDVATTATVLGEGAESGPTPWKVAAGAFLRTCLDDGWKR</sequence>
<dbReference type="EMBL" id="MTBP01000004">
    <property type="protein sequence ID" value="POM22900.1"/>
    <property type="molecule type" value="Genomic_DNA"/>
</dbReference>
<organism evidence="1 2">
    <name type="scientific">Actinomadura rubteroloni</name>
    <dbReference type="NCBI Taxonomy" id="1926885"/>
    <lineage>
        <taxon>Bacteria</taxon>
        <taxon>Bacillati</taxon>
        <taxon>Actinomycetota</taxon>
        <taxon>Actinomycetes</taxon>
        <taxon>Streptosporangiales</taxon>
        <taxon>Thermomonosporaceae</taxon>
        <taxon>Actinomadura</taxon>
    </lineage>
</organism>
<accession>A0A2P4UCY2</accession>
<proteinExistence type="predicted"/>
<dbReference type="PROSITE" id="PS51257">
    <property type="entry name" value="PROKAR_LIPOPROTEIN"/>
    <property type="match status" value="1"/>
</dbReference>